<evidence type="ECO:0000256" key="2">
    <source>
        <dbReference type="ARBA" id="ARBA00022723"/>
    </source>
</evidence>
<keyword evidence="3" id="KW-0378">Hydrolase</keyword>
<organism evidence="7 8">
    <name type="scientific">Rubrobacter marinus</name>
    <dbReference type="NCBI Taxonomy" id="2653852"/>
    <lineage>
        <taxon>Bacteria</taxon>
        <taxon>Bacillati</taxon>
        <taxon>Actinomycetota</taxon>
        <taxon>Rubrobacteria</taxon>
        <taxon>Rubrobacterales</taxon>
        <taxon>Rubrobacteraceae</taxon>
        <taxon>Rubrobacter</taxon>
    </lineage>
</organism>
<reference evidence="7 8" key="1">
    <citation type="submission" date="2019-10" db="EMBL/GenBank/DDBJ databases">
        <title>Rubrobacter sp nov SCSIO 52915 isolated from a deep-sea sediment in the South China Sea.</title>
        <authorList>
            <person name="Chen R.W."/>
        </authorList>
    </citation>
    <scope>NUCLEOTIDE SEQUENCE [LARGE SCALE GENOMIC DNA]</scope>
    <source>
        <strain evidence="7 8">SCSIO 52915</strain>
    </source>
</reference>
<protein>
    <submittedName>
        <fullName evidence="7">Matrixin family metalloprotease</fullName>
    </submittedName>
</protein>
<dbReference type="Gene3D" id="3.40.390.10">
    <property type="entry name" value="Collagenase (Catalytic Domain)"/>
    <property type="match status" value="1"/>
</dbReference>
<keyword evidence="7" id="KW-0482">Metalloprotease</keyword>
<evidence type="ECO:0000256" key="4">
    <source>
        <dbReference type="ARBA" id="ARBA00022833"/>
    </source>
</evidence>
<evidence type="ECO:0000256" key="1">
    <source>
        <dbReference type="ARBA" id="ARBA00022670"/>
    </source>
</evidence>
<accession>A0A6G8Q0G1</accession>
<proteinExistence type="predicted"/>
<dbReference type="AlphaFoldDB" id="A0A6G8Q0G1"/>
<feature type="signal peptide" evidence="5">
    <location>
        <begin position="1"/>
        <end position="21"/>
    </location>
</feature>
<name>A0A6G8Q0G1_9ACTN</name>
<keyword evidence="4" id="KW-0862">Zinc</keyword>
<dbReference type="KEGG" id="rmar:GBA65_16210"/>
<evidence type="ECO:0000256" key="3">
    <source>
        <dbReference type="ARBA" id="ARBA00022801"/>
    </source>
</evidence>
<gene>
    <name evidence="7" type="ORF">GBA65_16210</name>
</gene>
<evidence type="ECO:0000313" key="8">
    <source>
        <dbReference type="Proteomes" id="UP000502706"/>
    </source>
</evidence>
<dbReference type="GO" id="GO:0008270">
    <property type="term" value="F:zinc ion binding"/>
    <property type="evidence" value="ECO:0007669"/>
    <property type="project" value="InterPro"/>
</dbReference>
<feature type="chain" id="PRO_5038928827" evidence="5">
    <location>
        <begin position="22"/>
        <end position="189"/>
    </location>
</feature>
<keyword evidence="1 7" id="KW-0645">Protease</keyword>
<dbReference type="Pfam" id="PF00413">
    <property type="entry name" value="Peptidase_M10"/>
    <property type="match status" value="1"/>
</dbReference>
<dbReference type="RefSeq" id="WP_166397490.1">
    <property type="nucleotide sequence ID" value="NZ_CP045121.1"/>
</dbReference>
<evidence type="ECO:0000256" key="5">
    <source>
        <dbReference type="SAM" id="SignalP"/>
    </source>
</evidence>
<evidence type="ECO:0000259" key="6">
    <source>
        <dbReference type="Pfam" id="PF00413"/>
    </source>
</evidence>
<evidence type="ECO:0000313" key="7">
    <source>
        <dbReference type="EMBL" id="QIN79817.1"/>
    </source>
</evidence>
<dbReference type="EMBL" id="CP045121">
    <property type="protein sequence ID" value="QIN79817.1"/>
    <property type="molecule type" value="Genomic_DNA"/>
</dbReference>
<sequence length="189" mass="19750">MHRRRQLAAAGMLAIAACTFAVWMSPETVAGAQEGFSGSLSADSDGNVPIQSVCYGAAQGVASGQYVAEQPYSYEQPFVAEQQYAGDQYAGDLTGGFVTEQQYGAEQYAGAQYASSPYGTGNLGLYSWYNDGFATYGTISIDDCALAAMGAGPGDRERVIAHELGHANGALHSDDPADIMYPIVSITGS</sequence>
<keyword evidence="5" id="KW-0732">Signal</keyword>
<dbReference type="GO" id="GO:0006508">
    <property type="term" value="P:proteolysis"/>
    <property type="evidence" value="ECO:0007669"/>
    <property type="project" value="UniProtKB-KW"/>
</dbReference>
<keyword evidence="8" id="KW-1185">Reference proteome</keyword>
<dbReference type="GO" id="GO:0031012">
    <property type="term" value="C:extracellular matrix"/>
    <property type="evidence" value="ECO:0007669"/>
    <property type="project" value="InterPro"/>
</dbReference>
<dbReference type="InterPro" id="IPR024079">
    <property type="entry name" value="MetalloPept_cat_dom_sf"/>
</dbReference>
<dbReference type="PROSITE" id="PS51257">
    <property type="entry name" value="PROKAR_LIPOPROTEIN"/>
    <property type="match status" value="1"/>
</dbReference>
<feature type="domain" description="Peptidase M10 metallopeptidase" evidence="6">
    <location>
        <begin position="156"/>
        <end position="185"/>
    </location>
</feature>
<dbReference type="Proteomes" id="UP000502706">
    <property type="component" value="Chromosome"/>
</dbReference>
<keyword evidence="2" id="KW-0479">Metal-binding</keyword>
<dbReference type="InterPro" id="IPR001818">
    <property type="entry name" value="Pept_M10_metallopeptidase"/>
</dbReference>
<dbReference type="GO" id="GO:0004222">
    <property type="term" value="F:metalloendopeptidase activity"/>
    <property type="evidence" value="ECO:0007669"/>
    <property type="project" value="InterPro"/>
</dbReference>
<dbReference type="SUPFAM" id="SSF55486">
    <property type="entry name" value="Metalloproteases ('zincins'), catalytic domain"/>
    <property type="match status" value="1"/>
</dbReference>